<dbReference type="GO" id="GO:0006303">
    <property type="term" value="P:double-strand break repair via nonhomologous end joining"/>
    <property type="evidence" value="ECO:0007669"/>
    <property type="project" value="TreeGrafter"/>
</dbReference>
<organism evidence="9 10">
    <name type="scientific">Naganishia liquefaciens</name>
    <dbReference type="NCBI Taxonomy" id="104408"/>
    <lineage>
        <taxon>Eukaryota</taxon>
        <taxon>Fungi</taxon>
        <taxon>Dikarya</taxon>
        <taxon>Basidiomycota</taxon>
        <taxon>Agaricomycotina</taxon>
        <taxon>Tremellomycetes</taxon>
        <taxon>Filobasidiales</taxon>
        <taxon>Filobasidiaceae</taxon>
        <taxon>Naganishia</taxon>
    </lineage>
</organism>
<feature type="domain" description="DNA repair metallo-beta-lactamase" evidence="7">
    <location>
        <begin position="746"/>
        <end position="874"/>
    </location>
</feature>
<feature type="compositionally biased region" description="Polar residues" evidence="6">
    <location>
        <begin position="55"/>
        <end position="69"/>
    </location>
</feature>
<dbReference type="Gene3D" id="3.60.15.10">
    <property type="entry name" value="Ribonuclease Z/Hydroxyacylglutathione hydrolase-like"/>
    <property type="match status" value="1"/>
</dbReference>
<feature type="compositionally biased region" description="Polar residues" evidence="6">
    <location>
        <begin position="26"/>
        <end position="41"/>
    </location>
</feature>
<keyword evidence="3" id="KW-0227">DNA damage</keyword>
<comment type="similarity">
    <text evidence="2">Belongs to the DNA repair metallo-beta-lactamase (DRMBL) family.</text>
</comment>
<feature type="region of interest" description="Disordered" evidence="6">
    <location>
        <begin position="261"/>
        <end position="321"/>
    </location>
</feature>
<dbReference type="AlphaFoldDB" id="A0A8H3YFC8"/>
<evidence type="ECO:0000256" key="6">
    <source>
        <dbReference type="SAM" id="MobiDB-lite"/>
    </source>
</evidence>
<keyword evidence="4" id="KW-0234">DNA repair</keyword>
<dbReference type="OrthoDB" id="262529at2759"/>
<dbReference type="Proteomes" id="UP000620104">
    <property type="component" value="Unassembled WGS sequence"/>
</dbReference>
<dbReference type="PANTHER" id="PTHR23240:SF6">
    <property type="entry name" value="DNA CROSS-LINK REPAIR 1A PROTEIN"/>
    <property type="match status" value="1"/>
</dbReference>
<keyword evidence="10" id="KW-1185">Reference proteome</keyword>
<evidence type="ECO:0000256" key="3">
    <source>
        <dbReference type="ARBA" id="ARBA00022763"/>
    </source>
</evidence>
<evidence type="ECO:0000259" key="8">
    <source>
        <dbReference type="Pfam" id="PF12706"/>
    </source>
</evidence>
<evidence type="ECO:0000313" key="9">
    <source>
        <dbReference type="EMBL" id="GHJ87158.1"/>
    </source>
</evidence>
<feature type="region of interest" description="Disordered" evidence="6">
    <location>
        <begin position="1"/>
        <end position="92"/>
    </location>
</feature>
<dbReference type="GO" id="GO:0005634">
    <property type="term" value="C:nucleus"/>
    <property type="evidence" value="ECO:0007669"/>
    <property type="project" value="UniProtKB-SubCell"/>
</dbReference>
<evidence type="ECO:0000256" key="2">
    <source>
        <dbReference type="ARBA" id="ARBA00010304"/>
    </source>
</evidence>
<evidence type="ECO:0000256" key="5">
    <source>
        <dbReference type="ARBA" id="ARBA00023242"/>
    </source>
</evidence>
<name>A0A8H3YFC8_9TREE</name>
<dbReference type="SUPFAM" id="SSF56281">
    <property type="entry name" value="Metallo-hydrolase/oxidoreductase"/>
    <property type="match status" value="1"/>
</dbReference>
<dbReference type="InterPro" id="IPR036866">
    <property type="entry name" value="RibonucZ/Hydroxyglut_hydro"/>
</dbReference>
<dbReference type="InterPro" id="IPR001279">
    <property type="entry name" value="Metallo-B-lactamas"/>
</dbReference>
<keyword evidence="5" id="KW-0539">Nucleus</keyword>
<dbReference type="GO" id="GO:0035312">
    <property type="term" value="F:5'-3' DNA exonuclease activity"/>
    <property type="evidence" value="ECO:0007669"/>
    <property type="project" value="TreeGrafter"/>
</dbReference>
<comment type="subcellular location">
    <subcellularLocation>
        <location evidence="1">Nucleus</location>
    </subcellularLocation>
</comment>
<dbReference type="Gene3D" id="3.40.50.12650">
    <property type="match status" value="1"/>
</dbReference>
<reference evidence="9" key="1">
    <citation type="submission" date="2020-07" db="EMBL/GenBank/DDBJ databases">
        <title>Draft Genome Sequence of a Deep-Sea Yeast, Naganishia (Cryptococcus) liquefaciens strain N6.</title>
        <authorList>
            <person name="Han Y.W."/>
            <person name="Kajitani R."/>
            <person name="Morimoto H."/>
            <person name="Parhat M."/>
            <person name="Tsubouchi H."/>
            <person name="Bakenova O."/>
            <person name="Ogata M."/>
            <person name="Argunhan B."/>
            <person name="Aoki R."/>
            <person name="Kajiwara S."/>
            <person name="Itoh T."/>
            <person name="Iwasaki H."/>
        </authorList>
    </citation>
    <scope>NUCLEOTIDE SEQUENCE</scope>
    <source>
        <strain evidence="9">N6</strain>
    </source>
</reference>
<feature type="compositionally biased region" description="Acidic residues" evidence="6">
    <location>
        <begin position="226"/>
        <end position="245"/>
    </location>
</feature>
<dbReference type="GO" id="GO:0036297">
    <property type="term" value="P:interstrand cross-link repair"/>
    <property type="evidence" value="ECO:0007669"/>
    <property type="project" value="TreeGrafter"/>
</dbReference>
<evidence type="ECO:0000256" key="1">
    <source>
        <dbReference type="ARBA" id="ARBA00004123"/>
    </source>
</evidence>
<accession>A0A8H3YFC8</accession>
<feature type="domain" description="Metallo-beta-lactamase" evidence="8">
    <location>
        <begin position="467"/>
        <end position="616"/>
    </location>
</feature>
<protein>
    <recommendedName>
        <fullName evidence="11">DNA cross-link repair 1A protein</fullName>
    </recommendedName>
</protein>
<dbReference type="GO" id="GO:0003684">
    <property type="term" value="F:damaged DNA binding"/>
    <property type="evidence" value="ECO:0007669"/>
    <property type="project" value="TreeGrafter"/>
</dbReference>
<feature type="compositionally biased region" description="Acidic residues" evidence="6">
    <location>
        <begin position="305"/>
        <end position="321"/>
    </location>
</feature>
<comment type="caution">
    <text evidence="9">The sequence shown here is derived from an EMBL/GenBank/DDBJ whole genome shotgun (WGS) entry which is preliminary data.</text>
</comment>
<dbReference type="PANTHER" id="PTHR23240">
    <property type="entry name" value="DNA CROSS-LINK REPAIR PROTEIN PSO2/SNM1-RELATED"/>
    <property type="match status" value="1"/>
</dbReference>
<dbReference type="Pfam" id="PF07522">
    <property type="entry name" value="DRMBL"/>
    <property type="match status" value="1"/>
</dbReference>
<sequence length="913" mass="101389">MPPKKPPVEQTPSKSLLNFFDRSPATDGSPSTTHKTTGSFRKSNEVKQIKRAKSGSITAISGNQGTSNAPLVISDDDELPPPDSVELSTARRDSTKLVKRNFLSEETSRGVIDISDDELVGETSAEAVLQALRDSSNATGANATGGIGKALREEHQVLQPARCSSTSLSIKPDTDLSSTSNGILASTFNAVTSTDITTRNSNEKGSYAMEPAQLIDISQKSGLEQALEEEEAEWNEGDEEGMGMEDLDIGDDDDVMADAMESPAVSAETPQDELRGGEKRKRKGKQKAITPTDCSPEIIAIDGPDSGDDDSLGGREEVDDFDVDDEDCPVCGRTFVGMRGDQKRSHVAQCASGRIEAVDKDKTTLKQPNNKQQPISTFCKPGQPFTIKSERQRKADEEREREAAEVKNLKGPNAFKVLMSGNKEDEEWKIAEIDLKRDGKRSVGRRKAPFYKVMTGMPIAVDAFRYGSIPGIKAYFLTHAHSDHYTNLSGSWKHGPIYCSETTANLIKLMLGVEPQWVHGLPWDEPYELPNTGGVKVTVIRANHCPGSSLFLFEGKQTINAGDSTIKSPYVGGKRIWRYLHCGDFRACPEMVMHPAIKDKKLDVVYLDTTYLNPQYCFPPQPLVIAACANLARRTVLGVGPMDNVKMENGEEPDVKPYLEGQVDADRQEKGKRLMQDWLVKQEEEIKAENTEGGPVEQKKRGRTLVIMGTYSIGKERIVKGVARALNSKIYCDARKRSILLCQKDPELHEMLTTDPLEASIHLVPLQTIQVDRLQPYLHKMKDHFSRVLAFRPTGWTYSPPAGTNMAPDINMVIRRDQKRTFTDDYLRPMRGSSHQFMIFGVPYSEHSSFFELTCFALSVPGPDVKMIATVNVGNEKSRGKMKKWFEKWQAEKVKRQQAGLPAVVEYRDVTYW</sequence>
<gene>
    <name evidence="9" type="ORF">NliqN6_3560</name>
</gene>
<dbReference type="EMBL" id="BLZA01000021">
    <property type="protein sequence ID" value="GHJ87158.1"/>
    <property type="molecule type" value="Genomic_DNA"/>
</dbReference>
<evidence type="ECO:0000259" key="7">
    <source>
        <dbReference type="Pfam" id="PF07522"/>
    </source>
</evidence>
<evidence type="ECO:0000313" key="10">
    <source>
        <dbReference type="Proteomes" id="UP000620104"/>
    </source>
</evidence>
<evidence type="ECO:0000256" key="4">
    <source>
        <dbReference type="ARBA" id="ARBA00023204"/>
    </source>
</evidence>
<proteinExistence type="inferred from homology"/>
<evidence type="ECO:0008006" key="11">
    <source>
        <dbReference type="Google" id="ProtNLM"/>
    </source>
</evidence>
<feature type="region of interest" description="Disordered" evidence="6">
    <location>
        <begin position="222"/>
        <end position="245"/>
    </location>
</feature>
<dbReference type="Pfam" id="PF12706">
    <property type="entry name" value="Lactamase_B_2"/>
    <property type="match status" value="1"/>
</dbReference>
<dbReference type="InterPro" id="IPR011084">
    <property type="entry name" value="DRMBL"/>
</dbReference>
<dbReference type="CDD" id="cd16273">
    <property type="entry name" value="SNM1A-1C-like_MBL-fold"/>
    <property type="match status" value="1"/>
</dbReference>
<dbReference type="FunFam" id="3.40.50.12650:FF:000007">
    <property type="entry name" value="DNA cross-link repair 1A protein, variant"/>
    <property type="match status" value="1"/>
</dbReference>